<dbReference type="eggNOG" id="ENOG502R5N6">
    <property type="taxonomic scope" value="Eukaryota"/>
</dbReference>
<evidence type="ECO:0000256" key="2">
    <source>
        <dbReference type="SAM" id="Phobius"/>
    </source>
</evidence>
<dbReference type="EMBL" id="CM000780">
    <property type="protein sequence ID" value="AQK54071.1"/>
    <property type="molecule type" value="Genomic_DNA"/>
</dbReference>
<gene>
    <name evidence="5" type="primary">LOC100381539</name>
    <name evidence="4" type="ORF">ZEAMMB73_Zm00001d051344</name>
</gene>
<dbReference type="OrthoDB" id="1080706at2759"/>
<feature type="compositionally biased region" description="Basic and acidic residues" evidence="1">
    <location>
        <begin position="260"/>
        <end position="274"/>
    </location>
</feature>
<reference evidence="3" key="1">
    <citation type="journal article" date="2009" name="PLoS Genet.">
        <title>Sequencing, mapping, and analysis of 27,455 maize full-length cDNAs.</title>
        <authorList>
            <person name="Soderlund C."/>
            <person name="Descour A."/>
            <person name="Kudrna D."/>
            <person name="Bomhoff M."/>
            <person name="Boyd L."/>
            <person name="Currie J."/>
            <person name="Angelova A."/>
            <person name="Collura K."/>
            <person name="Wissotski M."/>
            <person name="Ashley E."/>
            <person name="Morrow D."/>
            <person name="Fernandes J."/>
            <person name="Walbot V."/>
            <person name="Yu Y."/>
        </authorList>
    </citation>
    <scope>NUCLEOTIDE SEQUENCE</scope>
    <source>
        <strain evidence="3">B73</strain>
    </source>
</reference>
<keyword evidence="6" id="KW-1185">Reference proteome</keyword>
<feature type="transmembrane region" description="Helical" evidence="2">
    <location>
        <begin position="49"/>
        <end position="68"/>
    </location>
</feature>
<proteinExistence type="evidence at protein level"/>
<dbReference type="AlphaFoldDB" id="C0HGV4"/>
<name>C0HGV4_MAIZE</name>
<evidence type="ECO:0000313" key="5">
    <source>
        <dbReference type="EnsemblPlants" id="Zm00001eb186440_P001"/>
    </source>
</evidence>
<sequence>MASVAPGPMQTSHASRRPIPTATGPVPVAVLLAAAAVGLLALLPSLAEAVWEVPHLFLLGAVISFGVFTQRNSDADGRNKDSSLAWSARCHPDAPLVVIADHTAPSDDDDNDDYGLELEEGARETPLSLPVRRLKPAPAPVAQESETAGGHASDGFGEETTDSRAASPSSGFRAGTRAVPSPPPSALDDDDDRGVSQPARPLFRKASTDWDVDAAADDGSSDEMTPVSSERSSVRADFAACASGYSDSDSDGDGTPVDLKLAEKAEAGGEEEVDRKADEFIAKFRQQIRLQRH</sequence>
<keyword evidence="2" id="KW-1133">Transmembrane helix</keyword>
<dbReference type="RefSeq" id="NP_001167839.1">
    <property type="nucleotide sequence ID" value="NM_001174368.1"/>
</dbReference>
<evidence type="ECO:0007829" key="7">
    <source>
        <dbReference type="PeptideAtlas" id="C0HGV4"/>
    </source>
</evidence>
<evidence type="ECO:0000313" key="6">
    <source>
        <dbReference type="Proteomes" id="UP000007305"/>
    </source>
</evidence>
<evidence type="ECO:0000313" key="3">
    <source>
        <dbReference type="EMBL" id="ACN26257.1"/>
    </source>
</evidence>
<feature type="region of interest" description="Disordered" evidence="1">
    <location>
        <begin position="1"/>
        <end position="20"/>
    </location>
</feature>
<dbReference type="FunCoup" id="C0HGV4">
    <property type="interactions" value="1111"/>
</dbReference>
<dbReference type="Gramene" id="Zm00001eb186440_T001">
    <property type="protein sequence ID" value="Zm00001eb186440_P001"/>
    <property type="gene ID" value="Zm00001eb186440"/>
</dbReference>
<dbReference type="HOGENOM" id="CLU_848270_0_0_1"/>
<accession>C0HGV4</accession>
<dbReference type="Proteomes" id="UP000007305">
    <property type="component" value="Chromosome 4"/>
</dbReference>
<dbReference type="InterPro" id="IPR008480">
    <property type="entry name" value="DUF761_pln"/>
</dbReference>
<feature type="region of interest" description="Disordered" evidence="1">
    <location>
        <begin position="137"/>
        <end position="274"/>
    </location>
</feature>
<feature type="compositionally biased region" description="Acidic residues" evidence="1">
    <location>
        <begin position="210"/>
        <end position="221"/>
    </location>
</feature>
<keyword evidence="2" id="KW-0812">Transmembrane</keyword>
<keyword evidence="7" id="KW-1267">Proteomics identification</keyword>
<feature type="transmembrane region" description="Helical" evidence="2">
    <location>
        <begin position="21"/>
        <end position="43"/>
    </location>
</feature>
<keyword evidence="2" id="KW-0472">Membrane</keyword>
<dbReference type="ExpressionAtlas" id="C0HGV4">
    <property type="expression patterns" value="baseline and differential"/>
</dbReference>
<dbReference type="Pfam" id="PF05553">
    <property type="entry name" value="DUF761"/>
    <property type="match status" value="1"/>
</dbReference>
<evidence type="ECO:0000256" key="1">
    <source>
        <dbReference type="SAM" id="MobiDB-lite"/>
    </source>
</evidence>
<dbReference type="GeneID" id="100381539"/>
<reference evidence="4" key="3">
    <citation type="submission" date="2015-12" db="EMBL/GenBank/DDBJ databases">
        <title>Update maize B73 reference genome by single molecule sequencing technologies.</title>
        <authorList>
            <consortium name="Maize Genome Sequencing Project"/>
            <person name="Ware D."/>
        </authorList>
    </citation>
    <scope>NUCLEOTIDE SEQUENCE</scope>
    <source>
        <tissue evidence="4">Seedling</tissue>
    </source>
</reference>
<dbReference type="EMBL" id="BT061560">
    <property type="protein sequence ID" value="ACN26257.1"/>
    <property type="molecule type" value="mRNA"/>
</dbReference>
<reference evidence="5" key="5">
    <citation type="submission" date="2021-05" db="UniProtKB">
        <authorList>
            <consortium name="EnsemblPlants"/>
        </authorList>
    </citation>
    <scope>IDENTIFICATION</scope>
    <source>
        <strain evidence="5">cv. B73</strain>
    </source>
</reference>
<dbReference type="PANTHER" id="PTHR34059:SF3">
    <property type="entry name" value="OS02G0656100 PROTEIN"/>
    <property type="match status" value="1"/>
</dbReference>
<evidence type="ECO:0000313" key="4">
    <source>
        <dbReference type="EMBL" id="AQK54071.1"/>
    </source>
</evidence>
<organism evidence="3">
    <name type="scientific">Zea mays</name>
    <name type="common">Maize</name>
    <dbReference type="NCBI Taxonomy" id="4577"/>
    <lineage>
        <taxon>Eukaryota</taxon>
        <taxon>Viridiplantae</taxon>
        <taxon>Streptophyta</taxon>
        <taxon>Embryophyta</taxon>
        <taxon>Tracheophyta</taxon>
        <taxon>Spermatophyta</taxon>
        <taxon>Magnoliopsida</taxon>
        <taxon>Liliopsida</taxon>
        <taxon>Poales</taxon>
        <taxon>Poaceae</taxon>
        <taxon>PACMAD clade</taxon>
        <taxon>Panicoideae</taxon>
        <taxon>Andropogonodae</taxon>
        <taxon>Andropogoneae</taxon>
        <taxon>Tripsacinae</taxon>
        <taxon>Zea</taxon>
    </lineage>
</organism>
<reference evidence="5" key="4">
    <citation type="submission" date="2019-07" db="EMBL/GenBank/DDBJ databases">
        <authorList>
            <person name="Seetharam A."/>
            <person name="Woodhouse M."/>
            <person name="Cannon E."/>
        </authorList>
    </citation>
    <scope>NUCLEOTIDE SEQUENCE [LARGE SCALE GENOMIC DNA]</scope>
    <source>
        <strain evidence="5">cv. B73</strain>
    </source>
</reference>
<dbReference type="PaxDb" id="4577-GRMZM2G004180_P01"/>
<reference evidence="6" key="2">
    <citation type="journal article" date="2009" name="Science">
        <title>The B73 maize genome: complexity, diversity, and dynamics.</title>
        <authorList>
            <person name="Schnable P.S."/>
            <person name="Ware D."/>
            <person name="Fulton R.S."/>
            <person name="Stein J.C."/>
            <person name="Wei F."/>
            <person name="Pasternak S."/>
            <person name="Liang C."/>
            <person name="Zhang J."/>
            <person name="Fulton L."/>
            <person name="Graves T.A."/>
            <person name="Minx P."/>
            <person name="Reily A.D."/>
            <person name="Courtney L."/>
            <person name="Kruchowski S.S."/>
            <person name="Tomlinson C."/>
            <person name="Strong C."/>
            <person name="Delehaunty K."/>
            <person name="Fronick C."/>
            <person name="Courtney B."/>
            <person name="Rock S.M."/>
            <person name="Belter E."/>
            <person name="Du F."/>
            <person name="Kim K."/>
            <person name="Abbott R.M."/>
            <person name="Cotton M."/>
            <person name="Levy A."/>
            <person name="Marchetto P."/>
            <person name="Ochoa K."/>
            <person name="Jackson S.M."/>
            <person name="Gillam B."/>
            <person name="Chen W."/>
            <person name="Yan L."/>
            <person name="Higginbotham J."/>
            <person name="Cardenas M."/>
            <person name="Waligorski J."/>
            <person name="Applebaum E."/>
            <person name="Phelps L."/>
            <person name="Falcone J."/>
            <person name="Kanchi K."/>
            <person name="Thane T."/>
            <person name="Scimone A."/>
            <person name="Thane N."/>
            <person name="Henke J."/>
            <person name="Wang T."/>
            <person name="Ruppert J."/>
            <person name="Shah N."/>
            <person name="Rotter K."/>
            <person name="Hodges J."/>
            <person name="Ingenthron E."/>
            <person name="Cordes M."/>
            <person name="Kohlberg S."/>
            <person name="Sgro J."/>
            <person name="Delgado B."/>
            <person name="Mead K."/>
            <person name="Chinwalla A."/>
            <person name="Leonard S."/>
            <person name="Crouse K."/>
            <person name="Collura K."/>
            <person name="Kudrna D."/>
            <person name="Currie J."/>
            <person name="He R."/>
            <person name="Angelova A."/>
            <person name="Rajasekar S."/>
            <person name="Mueller T."/>
            <person name="Lomeli R."/>
            <person name="Scara G."/>
            <person name="Ko A."/>
            <person name="Delaney K."/>
            <person name="Wissotski M."/>
            <person name="Lopez G."/>
            <person name="Campos D."/>
            <person name="Braidotti M."/>
            <person name="Ashley E."/>
            <person name="Golser W."/>
            <person name="Kim H."/>
            <person name="Lee S."/>
            <person name="Lin J."/>
            <person name="Dujmic Z."/>
            <person name="Kim W."/>
            <person name="Talag J."/>
            <person name="Zuccolo A."/>
            <person name="Fan C."/>
            <person name="Sebastian A."/>
            <person name="Kramer M."/>
            <person name="Spiegel L."/>
            <person name="Nascimento L."/>
            <person name="Zutavern T."/>
            <person name="Miller B."/>
            <person name="Ambroise C."/>
            <person name="Muller S."/>
            <person name="Spooner W."/>
            <person name="Narechania A."/>
            <person name="Ren L."/>
            <person name="Wei S."/>
            <person name="Kumari S."/>
            <person name="Faga B."/>
            <person name="Levy M.J."/>
            <person name="McMahan L."/>
            <person name="Van Buren P."/>
            <person name="Vaughn M.W."/>
            <person name="Ying K."/>
            <person name="Yeh C.-T."/>
            <person name="Emrich S.J."/>
            <person name="Jia Y."/>
            <person name="Kalyanaraman A."/>
            <person name="Hsia A.-P."/>
            <person name="Barbazuk W.B."/>
            <person name="Baucom R.S."/>
            <person name="Brutnell T.P."/>
            <person name="Carpita N.C."/>
            <person name="Chaparro C."/>
            <person name="Chia J.-M."/>
            <person name="Deragon J.-M."/>
            <person name="Estill J.C."/>
            <person name="Fu Y."/>
            <person name="Jeddeloh J.A."/>
            <person name="Han Y."/>
            <person name="Lee H."/>
            <person name="Li P."/>
            <person name="Lisch D.R."/>
            <person name="Liu S."/>
            <person name="Liu Z."/>
            <person name="Nagel D.H."/>
            <person name="McCann M.C."/>
            <person name="SanMiguel P."/>
            <person name="Myers A.M."/>
            <person name="Nettleton D."/>
            <person name="Nguyen J."/>
            <person name="Penning B.W."/>
            <person name="Ponnala L."/>
            <person name="Schneider K.L."/>
            <person name="Schwartz D.C."/>
            <person name="Sharma A."/>
            <person name="Soderlund C."/>
            <person name="Springer N.M."/>
            <person name="Sun Q."/>
            <person name="Wang H."/>
            <person name="Waterman M."/>
            <person name="Westerman R."/>
            <person name="Wolfgruber T.K."/>
            <person name="Yang L."/>
            <person name="Yu Y."/>
            <person name="Zhang L."/>
            <person name="Zhou S."/>
            <person name="Zhu Q."/>
            <person name="Bennetzen J.L."/>
            <person name="Dawe R.K."/>
            <person name="Jiang J."/>
            <person name="Jiang N."/>
            <person name="Presting G.G."/>
            <person name="Wessler S.R."/>
            <person name="Aluru S."/>
            <person name="Martienssen R.A."/>
            <person name="Clifton S.W."/>
            <person name="McCombie W.R."/>
            <person name="Wing R.A."/>
            <person name="Wilson R.K."/>
        </authorList>
    </citation>
    <scope>NUCLEOTIDE SEQUENCE [LARGE SCALE GENOMIC DNA]</scope>
    <source>
        <strain evidence="6">cv. B73</strain>
    </source>
</reference>
<dbReference type="KEGG" id="zma:100381539"/>
<dbReference type="EnsemblPlants" id="Zm00001eb186440_T001">
    <property type="protein sequence ID" value="Zm00001eb186440_P001"/>
    <property type="gene ID" value="Zm00001eb186440"/>
</dbReference>
<dbReference type="PANTHER" id="PTHR34059">
    <property type="entry name" value="EXPRESSED PROTEIN"/>
    <property type="match status" value="1"/>
</dbReference>
<protein>
    <submittedName>
        <fullName evidence="3 5">Uncharacterized protein</fullName>
    </submittedName>
</protein>